<dbReference type="EMBL" id="BMAU01021323">
    <property type="protein sequence ID" value="GFY13721.1"/>
    <property type="molecule type" value="Genomic_DNA"/>
</dbReference>
<dbReference type="AlphaFoldDB" id="A0A8X6SI23"/>
<evidence type="ECO:0000313" key="2">
    <source>
        <dbReference type="EMBL" id="GFY13721.1"/>
    </source>
</evidence>
<proteinExistence type="predicted"/>
<sequence>MTGTLPPWWVEARQNDVFAFMDPMLLCPALSTETHLSGLETTTSSSIPPTITPSLSQDSKPRKKTPS</sequence>
<keyword evidence="3" id="KW-1185">Reference proteome</keyword>
<name>A0A8X6SI23_TRICX</name>
<dbReference type="Proteomes" id="UP000887159">
    <property type="component" value="Unassembled WGS sequence"/>
</dbReference>
<evidence type="ECO:0000313" key="3">
    <source>
        <dbReference type="Proteomes" id="UP000887159"/>
    </source>
</evidence>
<gene>
    <name evidence="2" type="ORF">TNCV_4960911</name>
</gene>
<reference evidence="2" key="1">
    <citation type="submission" date="2020-08" db="EMBL/GenBank/DDBJ databases">
        <title>Multicomponent nature underlies the extraordinary mechanical properties of spider dragline silk.</title>
        <authorList>
            <person name="Kono N."/>
            <person name="Nakamura H."/>
            <person name="Mori M."/>
            <person name="Yoshida Y."/>
            <person name="Ohtoshi R."/>
            <person name="Malay A.D."/>
            <person name="Moran D.A.P."/>
            <person name="Tomita M."/>
            <person name="Numata K."/>
            <person name="Arakawa K."/>
        </authorList>
    </citation>
    <scope>NUCLEOTIDE SEQUENCE</scope>
</reference>
<organism evidence="2 3">
    <name type="scientific">Trichonephila clavipes</name>
    <name type="common">Golden silk orbweaver</name>
    <name type="synonym">Nephila clavipes</name>
    <dbReference type="NCBI Taxonomy" id="2585209"/>
    <lineage>
        <taxon>Eukaryota</taxon>
        <taxon>Metazoa</taxon>
        <taxon>Ecdysozoa</taxon>
        <taxon>Arthropoda</taxon>
        <taxon>Chelicerata</taxon>
        <taxon>Arachnida</taxon>
        <taxon>Araneae</taxon>
        <taxon>Araneomorphae</taxon>
        <taxon>Entelegynae</taxon>
        <taxon>Araneoidea</taxon>
        <taxon>Nephilidae</taxon>
        <taxon>Trichonephila</taxon>
    </lineage>
</organism>
<comment type="caution">
    <text evidence="2">The sequence shown here is derived from an EMBL/GenBank/DDBJ whole genome shotgun (WGS) entry which is preliminary data.</text>
</comment>
<feature type="region of interest" description="Disordered" evidence="1">
    <location>
        <begin position="38"/>
        <end position="67"/>
    </location>
</feature>
<evidence type="ECO:0000256" key="1">
    <source>
        <dbReference type="SAM" id="MobiDB-lite"/>
    </source>
</evidence>
<feature type="compositionally biased region" description="Low complexity" evidence="1">
    <location>
        <begin position="41"/>
        <end position="56"/>
    </location>
</feature>
<protein>
    <submittedName>
        <fullName evidence="2">Uncharacterized protein</fullName>
    </submittedName>
</protein>
<accession>A0A8X6SI23</accession>